<accession>A0A6H5I212</accession>
<reference evidence="3 4" key="1">
    <citation type="submission" date="2020-02" db="EMBL/GenBank/DDBJ databases">
        <authorList>
            <person name="Ferguson B K."/>
        </authorList>
    </citation>
    <scope>NUCLEOTIDE SEQUENCE [LARGE SCALE GENOMIC DNA]</scope>
</reference>
<evidence type="ECO:0000256" key="1">
    <source>
        <dbReference type="SAM" id="MobiDB-lite"/>
    </source>
</evidence>
<feature type="compositionally biased region" description="Low complexity" evidence="1">
    <location>
        <begin position="325"/>
        <end position="339"/>
    </location>
</feature>
<feature type="region of interest" description="Disordered" evidence="1">
    <location>
        <begin position="348"/>
        <end position="367"/>
    </location>
</feature>
<proteinExistence type="predicted"/>
<gene>
    <name evidence="3" type="ORF">TBRA_LOCUS3771</name>
</gene>
<name>A0A6H5I212_9HYME</name>
<keyword evidence="4" id="KW-1185">Reference proteome</keyword>
<feature type="transmembrane region" description="Helical" evidence="2">
    <location>
        <begin position="126"/>
        <end position="146"/>
    </location>
</feature>
<feature type="region of interest" description="Disordered" evidence="1">
    <location>
        <begin position="1"/>
        <end position="22"/>
    </location>
</feature>
<keyword evidence="2" id="KW-1133">Transmembrane helix</keyword>
<organism evidence="3 4">
    <name type="scientific">Trichogramma brassicae</name>
    <dbReference type="NCBI Taxonomy" id="86971"/>
    <lineage>
        <taxon>Eukaryota</taxon>
        <taxon>Metazoa</taxon>
        <taxon>Ecdysozoa</taxon>
        <taxon>Arthropoda</taxon>
        <taxon>Hexapoda</taxon>
        <taxon>Insecta</taxon>
        <taxon>Pterygota</taxon>
        <taxon>Neoptera</taxon>
        <taxon>Endopterygota</taxon>
        <taxon>Hymenoptera</taxon>
        <taxon>Apocrita</taxon>
        <taxon>Proctotrupomorpha</taxon>
        <taxon>Chalcidoidea</taxon>
        <taxon>Trichogrammatidae</taxon>
        <taxon>Trichogramma</taxon>
    </lineage>
</organism>
<dbReference type="Proteomes" id="UP000479190">
    <property type="component" value="Unassembled WGS sequence"/>
</dbReference>
<keyword evidence="2" id="KW-0472">Membrane</keyword>
<sequence length="844" mass="94680">METPTSSTTPAAAAATSGASHREKFPVKKYRSPAFFRGTSREAAAFCTRLGPSYMNTLQPCIAPVIIVSLTTPKQRHEAAAAAAVCAYPSDLSWTCAHGMGEREKRADDRGERGKKFKKICNKMKGVSSFAAVGIICIFFMTIIGLSEQAPSSCNEDCAFELIKDEVVSLLAKNQPGKVEVPWVKGTKKVFGIPITFAMQNGFLGVFGIGVDVNNPKASIGVITMSLMIRLDEGVSPCRVRFTSVKTHAEKVKLITNPPLPSLVVNQVHTLIDEVLGETLADVLNANPNLSSKANFQQAATAAAKLHTQEFSGGDADDASSIKHQGQPMQQQQQQQQQQLDLVTRSAERIATYPPQTSSSRAARTRREEENIYTIKRAKNIPRAGENRQHWLYPSTLVVHFETYLKQKKEQKWRSMKNSCRVGPLKISLEPAAATSLNFMNSAHYSARCSSSSSSSSDPHEWWRRRQQQLCRYRARLALQRSRLPNAREIRGRKRNSTAAGLYQYNRKSICSAFYISWNCCCCCRGFARFLRFYSDDLHLDADSRYIKLEPRKAAIKQRPPRNHRSLRKIFRSRLAATRSMETRLIVFKCSDEKVSFIRIYNISSKGRGDGHKSRLYIELLIRYIALTTISDFLIPARIARAQSGAFHASAQLARINTPNLYMRVYVFSAPRDLAATGALRRRRRHWYVLKQRNNDFPLSLLLRVSTCMTELQLCRSRREEISPKAGADRSGVSCFSRKCLGNRSSCSAAAALHAYLFTFFREHEAHVAYIIYVYNTATRATFCTRRKRAKACICCRRNPGIGFARAATAHWAMCTCTGAQCSERIKTKYSIIGISCVTREGHV</sequence>
<evidence type="ECO:0000256" key="2">
    <source>
        <dbReference type="SAM" id="Phobius"/>
    </source>
</evidence>
<feature type="compositionally biased region" description="Low complexity" evidence="1">
    <location>
        <begin position="1"/>
        <end position="19"/>
    </location>
</feature>
<dbReference type="AlphaFoldDB" id="A0A6H5I212"/>
<evidence type="ECO:0000313" key="3">
    <source>
        <dbReference type="EMBL" id="CAB0031809.1"/>
    </source>
</evidence>
<feature type="region of interest" description="Disordered" evidence="1">
    <location>
        <begin position="310"/>
        <end position="342"/>
    </location>
</feature>
<evidence type="ECO:0000313" key="4">
    <source>
        <dbReference type="Proteomes" id="UP000479190"/>
    </source>
</evidence>
<protein>
    <submittedName>
        <fullName evidence="3">Uncharacterized protein</fullName>
    </submittedName>
</protein>
<dbReference type="EMBL" id="CADCXV010000656">
    <property type="protein sequence ID" value="CAB0031809.1"/>
    <property type="molecule type" value="Genomic_DNA"/>
</dbReference>
<keyword evidence="2" id="KW-0812">Transmembrane</keyword>